<sequence length="119" mass="14108">MSMNINQYFDQTQNFQGLILDFFENDAFIEDDLPKWNKIFDSKNKLEPIMHLILSISNDDQHVLDFFQKIGKILLFFREQMMILFLKIVSIYIILLTSQVTSMKSLFFITLANIIISFL</sequence>
<name>A0ABR2ILI8_9EUKA</name>
<evidence type="ECO:0000313" key="3">
    <source>
        <dbReference type="Proteomes" id="UP001470230"/>
    </source>
</evidence>
<accession>A0ABR2ILI8</accession>
<reference evidence="2 3" key="1">
    <citation type="submission" date="2024-04" db="EMBL/GenBank/DDBJ databases">
        <title>Tritrichomonas musculus Genome.</title>
        <authorList>
            <person name="Alves-Ferreira E."/>
            <person name="Grigg M."/>
            <person name="Lorenzi H."/>
            <person name="Galac M."/>
        </authorList>
    </citation>
    <scope>NUCLEOTIDE SEQUENCE [LARGE SCALE GENOMIC DNA]</scope>
    <source>
        <strain evidence="2 3">EAF2021</strain>
    </source>
</reference>
<feature type="transmembrane region" description="Helical" evidence="1">
    <location>
        <begin position="75"/>
        <end position="95"/>
    </location>
</feature>
<dbReference type="Proteomes" id="UP001470230">
    <property type="component" value="Unassembled WGS sequence"/>
</dbReference>
<keyword evidence="3" id="KW-1185">Reference proteome</keyword>
<keyword evidence="1" id="KW-0812">Transmembrane</keyword>
<dbReference type="EMBL" id="JAPFFF010000016">
    <property type="protein sequence ID" value="KAK8864770.1"/>
    <property type="molecule type" value="Genomic_DNA"/>
</dbReference>
<proteinExistence type="predicted"/>
<evidence type="ECO:0000256" key="1">
    <source>
        <dbReference type="SAM" id="Phobius"/>
    </source>
</evidence>
<gene>
    <name evidence="2" type="ORF">M9Y10_010295</name>
</gene>
<keyword evidence="1" id="KW-0472">Membrane</keyword>
<evidence type="ECO:0000313" key="2">
    <source>
        <dbReference type="EMBL" id="KAK8864770.1"/>
    </source>
</evidence>
<protein>
    <submittedName>
        <fullName evidence="2">Uncharacterized protein</fullName>
    </submittedName>
</protein>
<keyword evidence="1" id="KW-1133">Transmembrane helix</keyword>
<comment type="caution">
    <text evidence="2">The sequence shown here is derived from an EMBL/GenBank/DDBJ whole genome shotgun (WGS) entry which is preliminary data.</text>
</comment>
<organism evidence="2 3">
    <name type="scientific">Tritrichomonas musculus</name>
    <dbReference type="NCBI Taxonomy" id="1915356"/>
    <lineage>
        <taxon>Eukaryota</taxon>
        <taxon>Metamonada</taxon>
        <taxon>Parabasalia</taxon>
        <taxon>Tritrichomonadida</taxon>
        <taxon>Tritrichomonadidae</taxon>
        <taxon>Tritrichomonas</taxon>
    </lineage>
</organism>